<sequence length="2640" mass="278028">MNKLYKGCFRLASYLFEREADFDRVAKRISAVLNLCFVALWVLLKRVWNLVVSPESTVWQRTVYAASCIRFMSTAVNRVAIGMLMAGWLGATQTQAQSPGGVSGNLQLWLKADAGLTGTTTATGWQDQSGNSRPITVVGAPALGSSMNFNPAITLSAGKYFTTAHNAALNPTANKVTIFGVTKPTALDFNPILSKTTVSTWDNGYGISTNSLQNIGFWHGDWTGTQPGYVPFVPYQAGVPFVATGFWDTKQNMVVNGAVSATATQTPTTNADQVEIGYAKGYQFVGDYAEVILYNEDIGAAGRQKVESYLAIKYGITLGQSTTLAGVNSLNYNYVNSSGSTVWAAAANSGYNYNIFGIGRDNTSGLHQKQSKSVNAAAFVTIGNGTGISASNAANSNAMTDQTFELVGDNGLSTGYANAYTPGSFTSSVPVYSMNRIWKVQETGTVGTVTISIPGNSTGTYLLVKSSSSFGSGATEIAMTPDGNGNLTAQVNLTDGQYFTFAKALVAPGGVTVDLQLWVKADDGVVASGSAVSQWTDQSIADHNLIQTTSAFRPLIQPASVGFNFNPSVKFDGIDDRLAYKLTRFMSTTSSGTFYGAASNAIDGGYENLGDLGIDNPHMGTLGNQQIMWMNSSAPVQINHPTVLTANKSTLLGYFWNGGAPNVGSGLRQNGTEFYEPTTEATAVGNSGPVDGQFTLGSYEGVENWNGNIAESFLYSRNLTSQEKDRVDTYLAIKYGTTLTHNYLASDGSVIYNVSSYSANIAGIGRDEASGLNQKQSRSVNTPGGLVTIGLGSGLVSANALNTNSFAANKSFEIIGDDGRPASYSALYTPTSFTPAGNVGFYRMARTWRVTETGTVGTVVVGVASSTGAEYLLVSNSASFVPANTQELVLTPDGNGNLVTTIDLADGQFFTFGAAQKAPGGVSSNLTIWLKSDAGVVTSGTAVTQWDNQALLNPYSLSQTAAANRPEYITSGSQMVNYNPTLYFKGAKVLYNPSSFMPGNSPFTFMMAAQDESADLGVGTLLSTADLFDYFEFNKLNNGTLSNGWNPYGVGGVPDLGPFGKGNKFSPAGGVNGWYNGTGYTRNVLTQRIQPQVIGFASANSVASFGTSMTTWTDGYKDTPGWSFINESAALASIVQTHLFKNLSVGADFGSAGTEPWEGPINEIIIYGSNLSDNEAQRVNTYLAIKNGVTLGQGNGIVNRNGSNVDYLATNSAVIWNATANSAYSYDIAGIGLDNFEGLNQKQSRSVNVGFQPAIGLGAVAESNEANPNVFPADKSYLIWGSNGLGTQYTVSYTPNSFTPVATFAIMNRVWKVQETGTVGTIAVTIPGSLKGVYLLVSNTNSFSTGNAGVTEYAMTPDGNGNLVATVDLTNGQFFTFGQDIVAPGCVTGGLDFWFDPAVGITKSGTVVTGWADRDSGGNNPEVTQATTTLQPSYSDGDAVSNYNPYINFANNQRLNSAITGSDYARSHTTFGVVNNYTFKGDYGHFIRLTNENNTEAGLHNWGLGHSNIETDNVGLHYIKAPFSGGSGAAGTDIYNKINQNRSIVIGQPTLYGAFIDSSTPSATSVLVGQNGNEAGWVGTANVTSLLPYDYMVIGGGNAYGMNNNKTSEIIHYSRALSQTERQRVNTYLGIKHGLTLEHNYLSGTGNTIYNISSYSANVTGIGREDCQGLLQKQSKSVNTNARMTISISGTVAATNATNPGSLTTDKTFVVIGDNGATGTTALSLAAASSCPPPPSADRYTNLSYKFTETGSAGPVLVQENLTGFGFNLNYPVYMQVFSDAGFTNLLVSVPMSYTNGIGTAIYDFPANATSYVRFAGNTTAPANLCVAPKAQTFHWNTWWYGDKQKVLLPNYTPASQSATAAMTMSVTVTDNNNMLLYRPTVDWWPVFDGIGLFIPRNDNASTENNVITTRMQFRQGTSTSVVAANTVSFKVWDVDGYIGGRDIVKIYGKQGSNIISPQLSRYTQWLPFDALQLNYQGSQQQAIGSNIPWDLGAWADVYVNFDTPVEEVFVEYRKDNTYNFNVYNDMRIGPVTVTCAPPKPKEPLVDNVYVYKEVAPNPQKTEEPFTYKFTVQNTNCVNKTINLTDNLPSGLVWRDSSFVSSTSLLVGSVNAYGNTNNLQLTNLTVPPGTHYFYATAKGSAAGTFLNQATYVVTNGTGATYLSDDPSETGTTAQPTPLTLIQNDPEANLTVQKTVNKTTAGQNEVLTYTYTITNPNAGSAVLSTFQDLLPGELTYVGGTLTGIGSATASPYSGSAVLAIRNLSVPGGSSLSFTVQANTNSFTIGAVANNIARVTPDVNSGFRIQTYNSSTASTTILVPPTVAILSPAASTTTALNPTVSGTATPGSTVVLTGPGPATLCTTTATVGGTWSCQVNLSPGEQSLTAIASNVAGASTPAITQITAVNQVTPFTTSAPPVKTASAGGTQTGNAATELVPTGGTTPFTYSNDTGNASCSAAAGATELPASSSLTVDSNTGSYSYVAPTTPGVYYFCIKVCDNSSPTPQCQTKTYTLVVSPVPASGNINCTSTQIIGAINQGTPGSGVLKITMTVSTTGSFPVSVSGSGFSLQILPTNLVANTGGTQTFYVPVNYSGATLGTLDLTITGAGTCTYNLAGQTPTGKNQPVMDIGGSCIAITPASLGK</sequence>
<dbReference type="InterPro" id="IPR047589">
    <property type="entry name" value="DUF11_rpt"/>
</dbReference>
<reference evidence="3 4" key="1">
    <citation type="submission" date="2019-10" db="EMBL/GenBank/DDBJ databases">
        <title>Rudanella paleaurantiibacter sp. nov., isolated from sludge.</title>
        <authorList>
            <person name="Xu S.Q."/>
        </authorList>
    </citation>
    <scope>NUCLEOTIDE SEQUENCE [LARGE SCALE GENOMIC DNA]</scope>
    <source>
        <strain evidence="3 4">HX-22-17</strain>
    </source>
</reference>
<dbReference type="InterPro" id="IPR058515">
    <property type="entry name" value="DUF8202"/>
</dbReference>
<keyword evidence="4" id="KW-1185">Reference proteome</keyword>
<feature type="domain" description="DUF8202" evidence="2">
    <location>
        <begin position="1621"/>
        <end position="1793"/>
    </location>
</feature>
<gene>
    <name evidence="3" type="ORF">F5984_22465</name>
</gene>
<feature type="domain" description="DUF8202" evidence="2">
    <location>
        <begin position="303"/>
        <end position="497"/>
    </location>
</feature>
<dbReference type="Proteomes" id="UP000488299">
    <property type="component" value="Unassembled WGS sequence"/>
</dbReference>
<protein>
    <submittedName>
        <fullName evidence="3">DUF11 domain-containing protein</fullName>
    </submittedName>
</protein>
<dbReference type="NCBIfam" id="TIGR01451">
    <property type="entry name" value="B_ant_repeat"/>
    <property type="match status" value="1"/>
</dbReference>
<dbReference type="EMBL" id="WELI01000011">
    <property type="protein sequence ID" value="KAB7727387.1"/>
    <property type="molecule type" value="Genomic_DNA"/>
</dbReference>
<evidence type="ECO:0000313" key="4">
    <source>
        <dbReference type="Proteomes" id="UP000488299"/>
    </source>
</evidence>
<proteinExistence type="predicted"/>
<comment type="caution">
    <text evidence="3">The sequence shown here is derived from an EMBL/GenBank/DDBJ whole genome shotgun (WGS) entry which is preliminary data.</text>
</comment>
<dbReference type="Gene3D" id="2.60.40.10">
    <property type="entry name" value="Immunoglobulins"/>
    <property type="match status" value="1"/>
</dbReference>
<feature type="domain" description="DUF8202" evidence="2">
    <location>
        <begin position="1175"/>
        <end position="1373"/>
    </location>
</feature>
<name>A0A7J5TU46_9BACT</name>
<dbReference type="InterPro" id="IPR013783">
    <property type="entry name" value="Ig-like_fold"/>
</dbReference>
<dbReference type="Pfam" id="PF26628">
    <property type="entry name" value="DUF8202"/>
    <property type="match status" value="4"/>
</dbReference>
<organism evidence="3 4">
    <name type="scientific">Rudanella paleaurantiibacter</name>
    <dbReference type="NCBI Taxonomy" id="2614655"/>
    <lineage>
        <taxon>Bacteria</taxon>
        <taxon>Pseudomonadati</taxon>
        <taxon>Bacteroidota</taxon>
        <taxon>Cytophagia</taxon>
        <taxon>Cytophagales</taxon>
        <taxon>Cytophagaceae</taxon>
        <taxon>Rudanella</taxon>
    </lineage>
</organism>
<feature type="region of interest" description="Disordered" evidence="1">
    <location>
        <begin position="2414"/>
        <end position="2441"/>
    </location>
</feature>
<evidence type="ECO:0000313" key="3">
    <source>
        <dbReference type="EMBL" id="KAB7727387.1"/>
    </source>
</evidence>
<accession>A0A7J5TU46</accession>
<evidence type="ECO:0000256" key="1">
    <source>
        <dbReference type="SAM" id="MobiDB-lite"/>
    </source>
</evidence>
<feature type="domain" description="DUF8202" evidence="2">
    <location>
        <begin position="723"/>
        <end position="908"/>
    </location>
</feature>
<evidence type="ECO:0000259" key="2">
    <source>
        <dbReference type="Pfam" id="PF26628"/>
    </source>
</evidence>